<evidence type="ECO:0000256" key="2">
    <source>
        <dbReference type="SAM" id="Coils"/>
    </source>
</evidence>
<dbReference type="Proteomes" id="UP000027770">
    <property type="component" value="Plasmid p2Cn27606"/>
</dbReference>
<comment type="caution">
    <text evidence="6">The sequence shown here is derived from an EMBL/GenBank/DDBJ whole genome shotgun (WGS) entry which is preliminary data.</text>
</comment>
<reference evidence="7" key="1">
    <citation type="journal article" date="2014" name="PLoS ONE">
        <title>Plasmidome interchange between Clostridium botulinum, Clostridium novyi and Clostridium haemolyticum converts strains of independent lineages into distinctly different pathogens.</title>
        <authorList>
            <person name="Skarin H."/>
            <person name="Segerman B."/>
        </authorList>
    </citation>
    <scope>NUCLEOTIDE SEQUENCE [LARGE SCALE GENOMIC DNA]</scope>
    <source>
        <strain evidence="7">ATCC 27606</strain>
    </source>
</reference>
<geneLocation type="plasmid" evidence="6 7">
    <name>p2Cn27606</name>
</geneLocation>
<feature type="transmembrane region" description="Helical" evidence="4">
    <location>
        <begin position="139"/>
        <end position="159"/>
    </location>
</feature>
<proteinExistence type="predicted"/>
<dbReference type="AlphaFoldDB" id="A0AA40IRG5"/>
<sequence length="1164" mass="126713">MCLAKKEIYRLDIKIGVKGDSEAKKKLSATERFVTRSEKKMKALNKIKATPSVKLKDKLSRPSDKIKNKMKKIDKMRASPKVKAKDKASRTIDKIKRKTDKISKVKATPTIKIRDQATKSLTKMEKKISGFTKKARSKLIALATAGAIAVGGFGIGSSIKTFTNFEQGMKTVQATSQATNNEFKQLWHNAKILGATTAWSAKDASDGMNYLAMAGFKTNEIISAMPGLLDLASAAGSDLGVTSDIVSDALTAFGLKAKDTTHLADVMAKASSTANTNVEMLGEAYKYAAAPAHAFGMSAEEVTAALAKMADAGVKGTMGGTALRGALTRLAKPPKQAAVWLKKLGVSIADTHGKIRPFNSIMGDMRKSMGKLTQQQKQQAVASIFGQEAMSGMLAVLNTSTEDFEKYTQSLKKADGTAKEMAKTKLDSLGGQFTILKSAVEGMQIELGERLAPYAKQFVTWLTGKIPDITNGIVNIVDKISHLANEFNKLSPATKKFIGFLALGTLTIGPFIRGIKGIISLGSSVKTFFSLFKGATAIATAAKGVGAATTAMGAATATATGATVAGSGALGTLCASLGAVAGPAAIAVGVIAALGYGGYKLKKHLEADAVPAVDLFADATKTVAYSCKSANGTIIKSYGQTSVKISEATKKAIGSYLELDKNTSKSLTDINANSVKFTTDTKNAVIKNFSDMVNKSSTKGKELNSKMIKEFSNLVNNTTVVSEENKTAILNEYTSMVNGCSKLTKKQKNDTIDNFQKTLKETTGITKKQKETLIAQYTELGQQINTGYDKQYQERNTKLQNFFAKSSIFTTQRQAEILQSEKYHNEGLKASTQEYCDKISQIIQTANNEHRQLRANELSDIKMYQDNMRQNAVESLSKNEIETKVILERLKSYNTRITAEQAGEAIKNAEQQRIQTVDEANRQFLETKSAFEQARDVTKSCTAEEASQAIQEAERMRNETVQHANAQKEEVVSKITEMNSEVSQNVNTTTGEVISNSERMQQTWDNWNPKEHNCVVNFFHNLFSNEKESPKPRKQMTNEEFLKMKEQGYATGTNYATSGIHEVAENGIEIVAGRQFRLFNGGEKVLNNRESKKVLNTNNESYEKKSKPQFAISQPQFAMAGGGNTNVNVDVNNEFNNEADIDKVVKEAAQQFAYKLKESLKNIK</sequence>
<evidence type="ECO:0000313" key="7">
    <source>
        <dbReference type="Proteomes" id="UP000027770"/>
    </source>
</evidence>
<protein>
    <submittedName>
        <fullName evidence="6">Phage tail tape measure protein</fullName>
    </submittedName>
</protein>
<dbReference type="NCBIfam" id="TIGR01760">
    <property type="entry name" value="tape_meas_TP901"/>
    <property type="match status" value="1"/>
</dbReference>
<keyword evidence="2" id="KW-0175">Coiled coil</keyword>
<evidence type="ECO:0000256" key="4">
    <source>
        <dbReference type="SAM" id="Phobius"/>
    </source>
</evidence>
<keyword evidence="4" id="KW-0472">Membrane</keyword>
<feature type="region of interest" description="Disordered" evidence="3">
    <location>
        <begin position="53"/>
        <end position="89"/>
    </location>
</feature>
<dbReference type="PANTHER" id="PTHR37813">
    <property type="entry name" value="FELS-2 PROPHAGE PROTEIN"/>
    <property type="match status" value="1"/>
</dbReference>
<keyword evidence="6" id="KW-0614">Plasmid</keyword>
<accession>A0AA40IRG5</accession>
<feature type="coiled-coil region" evidence="2">
    <location>
        <begin position="899"/>
        <end position="981"/>
    </location>
</feature>
<evidence type="ECO:0000313" key="6">
    <source>
        <dbReference type="EMBL" id="KEI11439.1"/>
    </source>
</evidence>
<keyword evidence="7" id="KW-1185">Reference proteome</keyword>
<keyword evidence="1" id="KW-1188">Viral release from host cell</keyword>
<evidence type="ECO:0000259" key="5">
    <source>
        <dbReference type="Pfam" id="PF10145"/>
    </source>
</evidence>
<organism evidence="6 7">
    <name type="scientific">Clostridium novyi B str. ATCC 27606</name>
    <dbReference type="NCBI Taxonomy" id="1443123"/>
    <lineage>
        <taxon>Bacteria</taxon>
        <taxon>Bacillati</taxon>
        <taxon>Bacillota</taxon>
        <taxon>Clostridia</taxon>
        <taxon>Eubacteriales</taxon>
        <taxon>Clostridiaceae</taxon>
        <taxon>Clostridium</taxon>
    </lineage>
</organism>
<keyword evidence="4" id="KW-0812">Transmembrane</keyword>
<dbReference type="InterPro" id="IPR010090">
    <property type="entry name" value="Phage_tape_meas"/>
</dbReference>
<keyword evidence="4" id="KW-1133">Transmembrane helix</keyword>
<gene>
    <name evidence="6" type="ORF">Z959_p0001</name>
</gene>
<evidence type="ECO:0000256" key="3">
    <source>
        <dbReference type="SAM" id="MobiDB-lite"/>
    </source>
</evidence>
<dbReference type="Pfam" id="PF10145">
    <property type="entry name" value="PhageMin_Tail"/>
    <property type="match status" value="1"/>
</dbReference>
<feature type="domain" description="Phage tail tape measure protein" evidence="5">
    <location>
        <begin position="190"/>
        <end position="386"/>
    </location>
</feature>
<dbReference type="PANTHER" id="PTHR37813:SF1">
    <property type="entry name" value="FELS-2 PROPHAGE PROTEIN"/>
    <property type="match status" value="1"/>
</dbReference>
<feature type="compositionally biased region" description="Basic and acidic residues" evidence="3">
    <location>
        <begin position="54"/>
        <end position="89"/>
    </location>
</feature>
<evidence type="ECO:0000256" key="1">
    <source>
        <dbReference type="ARBA" id="ARBA00022612"/>
    </source>
</evidence>
<dbReference type="EMBL" id="JENW01000167">
    <property type="protein sequence ID" value="KEI11439.1"/>
    <property type="molecule type" value="Genomic_DNA"/>
</dbReference>
<name>A0AA40IRG5_CLONO</name>